<dbReference type="Gene3D" id="1.20.1600.10">
    <property type="entry name" value="Outer membrane efflux proteins (OEP)"/>
    <property type="match status" value="1"/>
</dbReference>
<dbReference type="GO" id="GO:0005886">
    <property type="term" value="C:plasma membrane"/>
    <property type="evidence" value="ECO:0007669"/>
    <property type="project" value="UniProtKB-SubCell"/>
</dbReference>
<keyword evidence="2" id="KW-1134">Transmembrane beta strand</keyword>
<dbReference type="NCBIfam" id="TIGR01845">
    <property type="entry name" value="outer_NodT"/>
    <property type="match status" value="1"/>
</dbReference>
<name>A0A1Y1SZN4_9FLAO</name>
<dbReference type="Gene3D" id="2.20.200.10">
    <property type="entry name" value="Outer membrane efflux proteins (OEP)"/>
    <property type="match status" value="1"/>
</dbReference>
<dbReference type="InterPro" id="IPR010131">
    <property type="entry name" value="MdtP/NodT-like"/>
</dbReference>
<evidence type="ECO:0000256" key="1">
    <source>
        <dbReference type="ARBA" id="ARBA00007613"/>
    </source>
</evidence>
<dbReference type="AlphaFoldDB" id="A0A1Y1SZN4"/>
<dbReference type="Pfam" id="PF02321">
    <property type="entry name" value="OEP"/>
    <property type="match status" value="2"/>
</dbReference>
<evidence type="ECO:0000313" key="4">
    <source>
        <dbReference type="Proteomes" id="UP000192746"/>
    </source>
</evidence>
<organism evidence="3 4">
    <name type="scientific">Zunongwangia atlantica 22II14-10F7</name>
    <dbReference type="NCBI Taxonomy" id="1185767"/>
    <lineage>
        <taxon>Bacteria</taxon>
        <taxon>Pseudomonadati</taxon>
        <taxon>Bacteroidota</taxon>
        <taxon>Flavobacteriia</taxon>
        <taxon>Flavobacteriales</taxon>
        <taxon>Flavobacteriaceae</taxon>
        <taxon>Zunongwangia</taxon>
    </lineage>
</organism>
<keyword evidence="2" id="KW-0812">Transmembrane</keyword>
<comment type="subcellular location">
    <subcellularLocation>
        <location evidence="2">Cell membrane</location>
        <topology evidence="2">Lipid-anchor</topology>
    </subcellularLocation>
</comment>
<gene>
    <name evidence="3" type="ORF">IIF7_17067</name>
</gene>
<proteinExistence type="inferred from homology"/>
<accession>A0A1Y1SZN4</accession>
<dbReference type="STRING" id="1185767.IIF7_17067"/>
<keyword evidence="2 3" id="KW-0449">Lipoprotein</keyword>
<comment type="caution">
    <text evidence="3">The sequence shown here is derived from an EMBL/GenBank/DDBJ whole genome shotgun (WGS) entry which is preliminary data.</text>
</comment>
<dbReference type="GO" id="GO:0015562">
    <property type="term" value="F:efflux transmembrane transporter activity"/>
    <property type="evidence" value="ECO:0007669"/>
    <property type="project" value="InterPro"/>
</dbReference>
<dbReference type="PANTHER" id="PTHR30203">
    <property type="entry name" value="OUTER MEMBRANE CATION EFFLUX PROTEIN"/>
    <property type="match status" value="1"/>
</dbReference>
<sequence>MKNKFNVMRSNIIYIYAFSLSFLLVSCGVTKDYEKPEADTEALFRKEKTAEVEMSEVPLMQWDQFFADPYLLDYIEEGLTENYSLKNAVQRVNSANALLKQSKKAFLPSLEGNASVAKSRLSYTQGFGFIKDVTQYDLGISTSWEADVWGKLSSAKRASLAALLQTQASKQAIESQLVANIAINYYQLIALDKQLETLEETAENRKFYVATMKKLKSSNMVNGAAVVQSEANQYEAELLIPDVKQQIREIENALSILLARKPGEIQRSGFDDLTEMNMPELSIGDPADLMANRPDVMQAELEYRRAFELTNVARTQFYPSFGLSGSAGFSSFEWDDLFTKNIGLFGNIAAGLMQPIFNKGINKANLATAKAEQQIAFNNFQNALLNAGKEVSDAVFAFKTANSKISKRALQLEALNKSVDYTKKLLQYNSQTNYTDVLTAEQSLLRAEINNINDVLAEKLALIDLYKALGGGWNRKNAEITSEENKN</sequence>
<dbReference type="PANTHER" id="PTHR30203:SF33">
    <property type="entry name" value="BLR4455 PROTEIN"/>
    <property type="match status" value="1"/>
</dbReference>
<keyword evidence="4" id="KW-1185">Reference proteome</keyword>
<dbReference type="PROSITE" id="PS51257">
    <property type="entry name" value="PROKAR_LIPOPROTEIN"/>
    <property type="match status" value="1"/>
</dbReference>
<dbReference type="OrthoDB" id="9770517at2"/>
<evidence type="ECO:0000256" key="2">
    <source>
        <dbReference type="RuleBase" id="RU362097"/>
    </source>
</evidence>
<dbReference type="InterPro" id="IPR003423">
    <property type="entry name" value="OMP_efflux"/>
</dbReference>
<keyword evidence="2" id="KW-0472">Membrane</keyword>
<comment type="similarity">
    <text evidence="1 2">Belongs to the outer membrane factor (OMF) (TC 1.B.17) family.</text>
</comment>
<dbReference type="RefSeq" id="WP_084842898.1">
    <property type="nucleotide sequence ID" value="NZ_ARYN01000017.1"/>
</dbReference>
<keyword evidence="2" id="KW-0564">Palmitate</keyword>
<dbReference type="Proteomes" id="UP000192746">
    <property type="component" value="Unassembled WGS sequence"/>
</dbReference>
<reference evidence="3 4" key="1">
    <citation type="submission" date="2013-04" db="EMBL/GenBank/DDBJ databases">
        <title>Zunongwangia sp. 22II14-10F7 Genome Sequencing.</title>
        <authorList>
            <person name="Lai Q."/>
            <person name="Shao Z."/>
        </authorList>
    </citation>
    <scope>NUCLEOTIDE SEQUENCE [LARGE SCALE GENOMIC DNA]</scope>
    <source>
        <strain evidence="3 4">22II14-10F7</strain>
    </source>
</reference>
<dbReference type="SUPFAM" id="SSF56954">
    <property type="entry name" value="Outer membrane efflux proteins (OEP)"/>
    <property type="match status" value="1"/>
</dbReference>
<evidence type="ECO:0000313" key="3">
    <source>
        <dbReference type="EMBL" id="ORL44219.1"/>
    </source>
</evidence>
<dbReference type="EMBL" id="ARYN01000017">
    <property type="protein sequence ID" value="ORL44219.1"/>
    <property type="molecule type" value="Genomic_DNA"/>
</dbReference>
<protein>
    <submittedName>
        <fullName evidence="3">NodT family RND efflux system outer membrane lipoprotein</fullName>
    </submittedName>
</protein>